<evidence type="ECO:0000256" key="15">
    <source>
        <dbReference type="ARBA" id="ARBA00032605"/>
    </source>
</evidence>
<evidence type="ECO:0000256" key="4">
    <source>
        <dbReference type="ARBA" id="ARBA00010561"/>
    </source>
</evidence>
<keyword evidence="13 19" id="KW-0472">Membrane</keyword>
<comment type="function">
    <text evidence="14 19">Joins adenosylcobinamide-GDP and alpha-ribazole to generate adenosylcobalamin (Ado-cobalamin). Also synthesizes adenosylcobalamin 5'-phosphate from adenosylcobinamide-GDP and alpha-ribazole 5'-phosphate.</text>
</comment>
<dbReference type="GO" id="GO:0008818">
    <property type="term" value="F:cobalamin 5'-phosphate synthase activity"/>
    <property type="evidence" value="ECO:0007669"/>
    <property type="project" value="UniProtKB-UniRule"/>
</dbReference>
<dbReference type="Pfam" id="PF02654">
    <property type="entry name" value="CobS"/>
    <property type="match status" value="1"/>
</dbReference>
<comment type="catalytic activity">
    <reaction evidence="17 19">
        <text>alpha-ribazole + adenosylcob(III)inamide-GDP = adenosylcob(III)alamin + GMP + H(+)</text>
        <dbReference type="Rhea" id="RHEA:16049"/>
        <dbReference type="ChEBI" id="CHEBI:10329"/>
        <dbReference type="ChEBI" id="CHEBI:15378"/>
        <dbReference type="ChEBI" id="CHEBI:18408"/>
        <dbReference type="ChEBI" id="CHEBI:58115"/>
        <dbReference type="ChEBI" id="CHEBI:60487"/>
        <dbReference type="EC" id="2.7.8.26"/>
    </reaction>
</comment>
<evidence type="ECO:0000256" key="16">
    <source>
        <dbReference type="ARBA" id="ARBA00032853"/>
    </source>
</evidence>
<dbReference type="UniPathway" id="UPA00148">
    <property type="reaction ID" value="UER00238"/>
</dbReference>
<evidence type="ECO:0000256" key="2">
    <source>
        <dbReference type="ARBA" id="ARBA00004651"/>
    </source>
</evidence>
<dbReference type="RefSeq" id="WP_156015431.1">
    <property type="nucleotide sequence ID" value="NZ_CP045484.1"/>
</dbReference>
<evidence type="ECO:0000256" key="13">
    <source>
        <dbReference type="ARBA" id="ARBA00023136"/>
    </source>
</evidence>
<dbReference type="GO" id="GO:0009236">
    <property type="term" value="P:cobalamin biosynthetic process"/>
    <property type="evidence" value="ECO:0007669"/>
    <property type="project" value="UniProtKB-UniRule"/>
</dbReference>
<dbReference type="GeneID" id="42802149"/>
<dbReference type="OrthoDB" id="11748at2157"/>
<reference evidence="21 22" key="1">
    <citation type="submission" date="2019-10" db="EMBL/GenBank/DDBJ databases">
        <title>Genome Sequences from Six Type Strain Members of the Archaeal Family Sulfolobaceae: Acidianus ambivalens, Acidianus infernus, Metallosphaera prunae, Stygiolobus azoricus, Sulfolobus metallicus, and Sulfurisphaera ohwakuensis.</title>
        <authorList>
            <person name="Counts J.A."/>
            <person name="Kelly R.M."/>
        </authorList>
    </citation>
    <scope>NUCLEOTIDE SEQUENCE [LARGE SCALE GENOMIC DNA]</scope>
    <source>
        <strain evidence="21 22">TA-1</strain>
    </source>
</reference>
<keyword evidence="10 19" id="KW-0812">Transmembrane</keyword>
<protein>
    <recommendedName>
        <fullName evidence="6 19">Adenosylcobinamide-GDP ribazoletransferase</fullName>
        <ecNumber evidence="5 19">2.7.8.26</ecNumber>
    </recommendedName>
    <alternativeName>
        <fullName evidence="16 19">Cobalamin synthase</fullName>
    </alternativeName>
    <alternativeName>
        <fullName evidence="15 19">Cobalamin-5'-phosphate synthase</fullName>
    </alternativeName>
</protein>
<dbReference type="InterPro" id="IPR003805">
    <property type="entry name" value="CobS"/>
</dbReference>
<reference evidence="20 23" key="2">
    <citation type="submission" date="2020-08" db="EMBL/GenBank/DDBJ databases">
        <title>Genomic Encyclopedia of Type Strains, Phase IV (KMG-IV): sequencing the most valuable type-strain genomes for metagenomic binning, comparative biology and taxonomic classification.</title>
        <authorList>
            <person name="Goeker M."/>
        </authorList>
    </citation>
    <scope>NUCLEOTIDE SEQUENCE [LARGE SCALE GENOMIC DNA]</scope>
    <source>
        <strain evidence="20 23">DSM 12421</strain>
    </source>
</reference>
<evidence type="ECO:0000256" key="11">
    <source>
        <dbReference type="ARBA" id="ARBA00022842"/>
    </source>
</evidence>
<feature type="transmembrane region" description="Helical" evidence="19">
    <location>
        <begin position="216"/>
        <end position="232"/>
    </location>
</feature>
<evidence type="ECO:0000256" key="5">
    <source>
        <dbReference type="ARBA" id="ARBA00013200"/>
    </source>
</evidence>
<evidence type="ECO:0000256" key="6">
    <source>
        <dbReference type="ARBA" id="ARBA00015850"/>
    </source>
</evidence>
<dbReference type="KEGG" id="soh:D1869_12850"/>
<gene>
    <name evidence="19 21" type="primary">cobS</name>
    <name evidence="21" type="ORF">D1869_12850</name>
    <name evidence="20" type="ORF">HNQ62_001679</name>
</gene>
<evidence type="ECO:0000256" key="18">
    <source>
        <dbReference type="ARBA" id="ARBA00049504"/>
    </source>
</evidence>
<dbReference type="Proteomes" id="UP000582213">
    <property type="component" value="Unassembled WGS sequence"/>
</dbReference>
<keyword evidence="7 19" id="KW-1003">Cell membrane</keyword>
<dbReference type="EMBL" id="JACHFY010000008">
    <property type="protein sequence ID" value="MBB5253908.1"/>
    <property type="molecule type" value="Genomic_DNA"/>
</dbReference>
<comment type="catalytic activity">
    <reaction evidence="18 19">
        <text>alpha-ribazole 5'-phosphate + adenosylcob(III)inamide-GDP = adenosylcob(III)alamin 5'-phosphate + GMP + H(+)</text>
        <dbReference type="Rhea" id="RHEA:23560"/>
        <dbReference type="ChEBI" id="CHEBI:15378"/>
        <dbReference type="ChEBI" id="CHEBI:57918"/>
        <dbReference type="ChEBI" id="CHEBI:58115"/>
        <dbReference type="ChEBI" id="CHEBI:60487"/>
        <dbReference type="ChEBI" id="CHEBI:60493"/>
        <dbReference type="EC" id="2.7.8.26"/>
    </reaction>
</comment>
<comment type="subcellular location">
    <subcellularLocation>
        <location evidence="2 19">Cell membrane</location>
        <topology evidence="2 19">Multi-pass membrane protein</topology>
    </subcellularLocation>
</comment>
<keyword evidence="22" id="KW-1185">Reference proteome</keyword>
<dbReference type="AlphaFoldDB" id="A0A650CJG2"/>
<dbReference type="NCBIfam" id="TIGR00317">
    <property type="entry name" value="cobS"/>
    <property type="match status" value="1"/>
</dbReference>
<feature type="transmembrane region" description="Helical" evidence="19">
    <location>
        <begin position="105"/>
        <end position="127"/>
    </location>
</feature>
<evidence type="ECO:0000313" key="20">
    <source>
        <dbReference type="EMBL" id="MBB5253908.1"/>
    </source>
</evidence>
<dbReference type="EC" id="2.7.8.26" evidence="5 19"/>
<dbReference type="GO" id="GO:0051073">
    <property type="term" value="F:adenosylcobinamide-GDP ribazoletransferase activity"/>
    <property type="evidence" value="ECO:0007669"/>
    <property type="project" value="UniProtKB-UniRule"/>
</dbReference>
<evidence type="ECO:0000256" key="10">
    <source>
        <dbReference type="ARBA" id="ARBA00022692"/>
    </source>
</evidence>
<dbReference type="PANTHER" id="PTHR34148:SF1">
    <property type="entry name" value="ADENOSYLCOBINAMIDE-GDP RIBAZOLETRANSFERASE"/>
    <property type="match status" value="1"/>
</dbReference>
<evidence type="ECO:0000256" key="12">
    <source>
        <dbReference type="ARBA" id="ARBA00022989"/>
    </source>
</evidence>
<dbReference type="PANTHER" id="PTHR34148">
    <property type="entry name" value="ADENOSYLCOBINAMIDE-GDP RIBAZOLETRANSFERASE"/>
    <property type="match status" value="1"/>
</dbReference>
<dbReference type="Proteomes" id="UP000427373">
    <property type="component" value="Chromosome"/>
</dbReference>
<comment type="pathway">
    <text evidence="3 19">Cofactor biosynthesis; adenosylcobalamin biosynthesis; adenosylcobalamin from cob(II)yrinate a,c-diamide: step 7/7.</text>
</comment>
<name>A0A650CJG2_SULOH</name>
<keyword evidence="11 19" id="KW-0460">Magnesium</keyword>
<proteinExistence type="inferred from homology"/>
<evidence type="ECO:0000313" key="22">
    <source>
        <dbReference type="Proteomes" id="UP000427373"/>
    </source>
</evidence>
<evidence type="ECO:0000256" key="1">
    <source>
        <dbReference type="ARBA" id="ARBA00001946"/>
    </source>
</evidence>
<evidence type="ECO:0000256" key="8">
    <source>
        <dbReference type="ARBA" id="ARBA00022573"/>
    </source>
</evidence>
<evidence type="ECO:0000256" key="9">
    <source>
        <dbReference type="ARBA" id="ARBA00022679"/>
    </source>
</evidence>
<evidence type="ECO:0000313" key="23">
    <source>
        <dbReference type="Proteomes" id="UP000582213"/>
    </source>
</evidence>
<dbReference type="EMBL" id="CP045484">
    <property type="protein sequence ID" value="QGR17970.1"/>
    <property type="molecule type" value="Genomic_DNA"/>
</dbReference>
<evidence type="ECO:0000313" key="21">
    <source>
        <dbReference type="EMBL" id="QGR17970.1"/>
    </source>
</evidence>
<feature type="transmembrane region" description="Helical" evidence="19">
    <location>
        <begin position="133"/>
        <end position="154"/>
    </location>
</feature>
<keyword evidence="12 19" id="KW-1133">Transmembrane helix</keyword>
<evidence type="ECO:0000256" key="7">
    <source>
        <dbReference type="ARBA" id="ARBA00022475"/>
    </source>
</evidence>
<keyword evidence="8 19" id="KW-0169">Cobalamin biosynthesis</keyword>
<organism evidence="21 22">
    <name type="scientific">Sulfurisphaera ohwakuensis</name>
    <dbReference type="NCBI Taxonomy" id="69656"/>
    <lineage>
        <taxon>Archaea</taxon>
        <taxon>Thermoproteota</taxon>
        <taxon>Thermoprotei</taxon>
        <taxon>Sulfolobales</taxon>
        <taxon>Sulfolobaceae</taxon>
        <taxon>Sulfurisphaera</taxon>
    </lineage>
</organism>
<comment type="cofactor">
    <cofactor evidence="1 19">
        <name>Mg(2+)</name>
        <dbReference type="ChEBI" id="CHEBI:18420"/>
    </cofactor>
</comment>
<keyword evidence="9 19" id="KW-0808">Transferase</keyword>
<dbReference type="GO" id="GO:0005886">
    <property type="term" value="C:plasma membrane"/>
    <property type="evidence" value="ECO:0007669"/>
    <property type="project" value="UniProtKB-SubCell"/>
</dbReference>
<feature type="transmembrane region" description="Helical" evidence="19">
    <location>
        <begin position="175"/>
        <end position="204"/>
    </location>
</feature>
<evidence type="ECO:0000256" key="3">
    <source>
        <dbReference type="ARBA" id="ARBA00004663"/>
    </source>
</evidence>
<evidence type="ECO:0000256" key="17">
    <source>
        <dbReference type="ARBA" id="ARBA00048623"/>
    </source>
</evidence>
<sequence>MKIFKKIASQISFFTIIPSTKATLEEVASASFISPIIVGVITALIDYSVVSVTSKVLGNVAFLLLLPTVEIIRGFHHLDGLLDFGDALMAKDYNKKIKALHDVEVGAGGIGLLLVYVSIFLTVLLSIKTLSFYSLLIAEVESRALGILLLAIMPPIEISYMGKIFHNNLNNKWKILSIIVEVVLFGNPYILISFAILLLFFYFLGYSTLRGSSGDFIGAVITLSFPIFLLIAERRCYLFFTSLFSLI</sequence>
<dbReference type="HAMAP" id="MF_00719">
    <property type="entry name" value="CobS"/>
    <property type="match status" value="1"/>
</dbReference>
<comment type="similarity">
    <text evidence="4 19">Belongs to the CobS family.</text>
</comment>
<evidence type="ECO:0000256" key="19">
    <source>
        <dbReference type="HAMAP-Rule" id="MF_00719"/>
    </source>
</evidence>
<evidence type="ECO:0000256" key="14">
    <source>
        <dbReference type="ARBA" id="ARBA00025228"/>
    </source>
</evidence>
<accession>A0A650CJG2</accession>